<protein>
    <recommendedName>
        <fullName evidence="3">tRNA threonylcarbamoyladenosine biosynthesis protein TsaE</fullName>
    </recommendedName>
    <alternativeName>
        <fullName evidence="10">t(6)A37 threonylcarbamoyladenosine biosynthesis protein TsaE</fullName>
    </alternativeName>
</protein>
<dbReference type="Proteomes" id="UP000220836">
    <property type="component" value="Unassembled WGS sequence"/>
</dbReference>
<gene>
    <name evidence="11" type="primary">tsaE</name>
    <name evidence="11" type="ORF">PEV8663_01660</name>
</gene>
<keyword evidence="12" id="KW-1185">Reference proteome</keyword>
<sequence>MTTQHARLSVSSPEETTRLAQKLGQCLQPGDVILMQGGIGAGKTHFARSLIQSLQDQPEDVPSPTFTLVQVYDTNAGELWHADLYRLGSPDECVELGLADAFETAICLIEWPDRLEDLSPETALHLHLIDAAQNDSRDVVFSWAANRWTDVVAGLRT</sequence>
<name>A0A238K8V4_9RHOB</name>
<dbReference type="GO" id="GO:0002949">
    <property type="term" value="P:tRNA threonylcarbamoyladenosine modification"/>
    <property type="evidence" value="ECO:0007669"/>
    <property type="project" value="InterPro"/>
</dbReference>
<evidence type="ECO:0000256" key="1">
    <source>
        <dbReference type="ARBA" id="ARBA00004496"/>
    </source>
</evidence>
<evidence type="ECO:0000256" key="3">
    <source>
        <dbReference type="ARBA" id="ARBA00019010"/>
    </source>
</evidence>
<evidence type="ECO:0000256" key="7">
    <source>
        <dbReference type="ARBA" id="ARBA00022741"/>
    </source>
</evidence>
<dbReference type="PANTHER" id="PTHR33540:SF2">
    <property type="entry name" value="TRNA THREONYLCARBAMOYLADENOSINE BIOSYNTHESIS PROTEIN TSAE"/>
    <property type="match status" value="1"/>
</dbReference>
<keyword evidence="9" id="KW-0460">Magnesium</keyword>
<dbReference type="RefSeq" id="WP_097804184.1">
    <property type="nucleotide sequence ID" value="NZ_FXYH01000005.1"/>
</dbReference>
<dbReference type="Pfam" id="PF02367">
    <property type="entry name" value="TsaE"/>
    <property type="match status" value="1"/>
</dbReference>
<evidence type="ECO:0000313" key="12">
    <source>
        <dbReference type="Proteomes" id="UP000220836"/>
    </source>
</evidence>
<dbReference type="NCBIfam" id="TIGR00150">
    <property type="entry name" value="T6A_YjeE"/>
    <property type="match status" value="1"/>
</dbReference>
<evidence type="ECO:0000256" key="2">
    <source>
        <dbReference type="ARBA" id="ARBA00007599"/>
    </source>
</evidence>
<dbReference type="GO" id="GO:0005737">
    <property type="term" value="C:cytoplasm"/>
    <property type="evidence" value="ECO:0007669"/>
    <property type="project" value="UniProtKB-SubCell"/>
</dbReference>
<dbReference type="SUPFAM" id="SSF52540">
    <property type="entry name" value="P-loop containing nucleoside triphosphate hydrolases"/>
    <property type="match status" value="1"/>
</dbReference>
<dbReference type="GO" id="GO:0046872">
    <property type="term" value="F:metal ion binding"/>
    <property type="evidence" value="ECO:0007669"/>
    <property type="project" value="UniProtKB-KW"/>
</dbReference>
<evidence type="ECO:0000256" key="9">
    <source>
        <dbReference type="ARBA" id="ARBA00022842"/>
    </source>
</evidence>
<dbReference type="InterPro" id="IPR003442">
    <property type="entry name" value="T6A_TsaE"/>
</dbReference>
<evidence type="ECO:0000256" key="8">
    <source>
        <dbReference type="ARBA" id="ARBA00022840"/>
    </source>
</evidence>
<proteinExistence type="inferred from homology"/>
<keyword evidence="6" id="KW-0479">Metal-binding</keyword>
<evidence type="ECO:0000256" key="10">
    <source>
        <dbReference type="ARBA" id="ARBA00032441"/>
    </source>
</evidence>
<comment type="subcellular location">
    <subcellularLocation>
        <location evidence="1">Cytoplasm</location>
    </subcellularLocation>
</comment>
<reference evidence="11 12" key="1">
    <citation type="submission" date="2017-05" db="EMBL/GenBank/DDBJ databases">
        <authorList>
            <person name="Song R."/>
            <person name="Chenine A.L."/>
            <person name="Ruprecht R.M."/>
        </authorList>
    </citation>
    <scope>NUCLEOTIDE SEQUENCE [LARGE SCALE GENOMIC DNA]</scope>
    <source>
        <strain evidence="11 12">CECT 8663</strain>
    </source>
</reference>
<keyword evidence="4" id="KW-0963">Cytoplasm</keyword>
<dbReference type="GO" id="GO:0005524">
    <property type="term" value="F:ATP binding"/>
    <property type="evidence" value="ECO:0007669"/>
    <property type="project" value="UniProtKB-KW"/>
</dbReference>
<dbReference type="InterPro" id="IPR027417">
    <property type="entry name" value="P-loop_NTPase"/>
</dbReference>
<evidence type="ECO:0000256" key="5">
    <source>
        <dbReference type="ARBA" id="ARBA00022694"/>
    </source>
</evidence>
<keyword evidence="8" id="KW-0067">ATP-binding</keyword>
<keyword evidence="7" id="KW-0547">Nucleotide-binding</keyword>
<organism evidence="11 12">
    <name type="scientific">Pelagimonas varians</name>
    <dbReference type="NCBI Taxonomy" id="696760"/>
    <lineage>
        <taxon>Bacteria</taxon>
        <taxon>Pseudomonadati</taxon>
        <taxon>Pseudomonadota</taxon>
        <taxon>Alphaproteobacteria</taxon>
        <taxon>Rhodobacterales</taxon>
        <taxon>Roseobacteraceae</taxon>
        <taxon>Pelagimonas</taxon>
    </lineage>
</organism>
<dbReference type="EMBL" id="FXYH01000005">
    <property type="protein sequence ID" value="SMX39279.1"/>
    <property type="molecule type" value="Genomic_DNA"/>
</dbReference>
<evidence type="ECO:0000256" key="4">
    <source>
        <dbReference type="ARBA" id="ARBA00022490"/>
    </source>
</evidence>
<dbReference type="OrthoDB" id="9800307at2"/>
<accession>A0A238K8V4</accession>
<dbReference type="Gene3D" id="3.40.50.300">
    <property type="entry name" value="P-loop containing nucleotide triphosphate hydrolases"/>
    <property type="match status" value="1"/>
</dbReference>
<dbReference type="AlphaFoldDB" id="A0A238K8V4"/>
<evidence type="ECO:0000256" key="6">
    <source>
        <dbReference type="ARBA" id="ARBA00022723"/>
    </source>
</evidence>
<dbReference type="PANTHER" id="PTHR33540">
    <property type="entry name" value="TRNA THREONYLCARBAMOYLADENOSINE BIOSYNTHESIS PROTEIN TSAE"/>
    <property type="match status" value="1"/>
</dbReference>
<keyword evidence="5" id="KW-0819">tRNA processing</keyword>
<comment type="similarity">
    <text evidence="2">Belongs to the TsaE family.</text>
</comment>
<evidence type="ECO:0000313" key="11">
    <source>
        <dbReference type="EMBL" id="SMX39279.1"/>
    </source>
</evidence>